<keyword evidence="1" id="KW-0732">Signal</keyword>
<feature type="chain" id="PRO_5046003597" evidence="1">
    <location>
        <begin position="27"/>
        <end position="167"/>
    </location>
</feature>
<dbReference type="Proteomes" id="UP001433071">
    <property type="component" value="Unassembled WGS sequence"/>
</dbReference>
<keyword evidence="3" id="KW-1185">Reference proteome</keyword>
<organism evidence="2 3">
    <name type="scientific">Mesorhizobium caraganae</name>
    <dbReference type="NCBI Taxonomy" id="483206"/>
    <lineage>
        <taxon>Bacteria</taxon>
        <taxon>Pseudomonadati</taxon>
        <taxon>Pseudomonadota</taxon>
        <taxon>Alphaproteobacteria</taxon>
        <taxon>Hyphomicrobiales</taxon>
        <taxon>Phyllobacteriaceae</taxon>
        <taxon>Mesorhizobium</taxon>
    </lineage>
</organism>
<accession>A0ABV1YXU9</accession>
<feature type="signal peptide" evidence="1">
    <location>
        <begin position="1"/>
        <end position="26"/>
    </location>
</feature>
<dbReference type="EMBL" id="JAMYQB010000007">
    <property type="protein sequence ID" value="MER9404552.1"/>
    <property type="molecule type" value="Genomic_DNA"/>
</dbReference>
<reference evidence="2 3" key="1">
    <citation type="journal article" date="2024" name="Proc. Natl. Acad. Sci. U.S.A.">
        <title>The evolutionary genomics of adaptation to stress in wild rhizobium bacteria.</title>
        <authorList>
            <person name="Kehlet-Delgado H."/>
            <person name="Montoya A.P."/>
            <person name="Jensen K.T."/>
            <person name="Wendlandt C.E."/>
            <person name="Dexheimer C."/>
            <person name="Roberts M."/>
            <person name="Torres Martinez L."/>
            <person name="Friesen M.L."/>
            <person name="Griffitts J.S."/>
            <person name="Porter S.S."/>
        </authorList>
    </citation>
    <scope>NUCLEOTIDE SEQUENCE [LARGE SCALE GENOMIC DNA]</scope>
    <source>
        <strain evidence="2 3">M0641</strain>
    </source>
</reference>
<proteinExistence type="predicted"/>
<evidence type="ECO:0000256" key="1">
    <source>
        <dbReference type="SAM" id="SignalP"/>
    </source>
</evidence>
<sequence>MTTTLWTTRFAALAAISIAAGAAAQAHDANPLAEKVRAANSRFENVAAATAEGYAPIPCASGITGGAMGIHYVNGAYLKDDAVDLAKPEAVMYEPMADGSLKLIAVEYITSKGPASLEGQLFNFNSAPNRYGLGPFYELHVWAWKQNPTGAFADMNPNVSCDAMKGM</sequence>
<evidence type="ECO:0000313" key="3">
    <source>
        <dbReference type="Proteomes" id="UP001433071"/>
    </source>
</evidence>
<gene>
    <name evidence="2" type="ORF">NKI36_10875</name>
</gene>
<protein>
    <submittedName>
        <fullName evidence="2">Uncharacterized protein</fullName>
    </submittedName>
</protein>
<evidence type="ECO:0000313" key="2">
    <source>
        <dbReference type="EMBL" id="MER9404552.1"/>
    </source>
</evidence>
<name>A0ABV1YXU9_9HYPH</name>
<dbReference type="RefSeq" id="WP_112562273.1">
    <property type="nucleotide sequence ID" value="NZ_CAXURK020000001.1"/>
</dbReference>
<comment type="caution">
    <text evidence="2">The sequence shown here is derived from an EMBL/GenBank/DDBJ whole genome shotgun (WGS) entry which is preliminary data.</text>
</comment>